<evidence type="ECO:0000259" key="1">
    <source>
        <dbReference type="Pfam" id="PF22972"/>
    </source>
</evidence>
<dbReference type="InterPro" id="IPR055236">
    <property type="entry name" value="EVH1_PP4R3"/>
</dbReference>
<dbReference type="GO" id="GO:0030289">
    <property type="term" value="C:protein phosphatase 4 complex"/>
    <property type="evidence" value="ECO:0007669"/>
    <property type="project" value="TreeGrafter"/>
</dbReference>
<evidence type="ECO:0000313" key="2">
    <source>
        <dbReference type="EMBL" id="MPA66664.1"/>
    </source>
</evidence>
<feature type="domain" description="PP4R3 EVH1-like" evidence="1">
    <location>
        <begin position="15"/>
        <end position="114"/>
    </location>
</feature>
<dbReference type="GO" id="GO:0072542">
    <property type="term" value="F:protein phosphatase activator activity"/>
    <property type="evidence" value="ECO:0007669"/>
    <property type="project" value="TreeGrafter"/>
</dbReference>
<dbReference type="GO" id="GO:0005654">
    <property type="term" value="C:nucleoplasm"/>
    <property type="evidence" value="ECO:0007669"/>
    <property type="project" value="TreeGrafter"/>
</dbReference>
<dbReference type="InterPro" id="IPR011993">
    <property type="entry name" value="PH-like_dom_sf"/>
</dbReference>
<sequence length="115" mass="13380">MGAQEKSSTANNSMQRVKVYRLNDDGKWDDQGTGHVTVDYLERSEELGLFVIDEEDNETLLLHRISSDDIYRKQEDTIISWRDPEYSTELALSFQETTGCSYIWDRICSAQRNLH</sequence>
<reference evidence="2" key="1">
    <citation type="submission" date="2019-08" db="EMBL/GenBank/DDBJ databases">
        <title>Reference gene set and small RNA set construction with multiple tissues from Davidia involucrata Baill.</title>
        <authorList>
            <person name="Yang H."/>
            <person name="Zhou C."/>
            <person name="Li G."/>
            <person name="Wang J."/>
            <person name="Gao P."/>
            <person name="Wang M."/>
            <person name="Wang R."/>
            <person name="Zhao Y."/>
        </authorList>
    </citation>
    <scope>NUCLEOTIDE SEQUENCE</scope>
    <source>
        <tissue evidence="2">Mixed with DoveR01_LX</tissue>
    </source>
</reference>
<organism evidence="2">
    <name type="scientific">Davidia involucrata</name>
    <name type="common">Dove tree</name>
    <dbReference type="NCBI Taxonomy" id="16924"/>
    <lineage>
        <taxon>Eukaryota</taxon>
        <taxon>Viridiplantae</taxon>
        <taxon>Streptophyta</taxon>
        <taxon>Embryophyta</taxon>
        <taxon>Tracheophyta</taxon>
        <taxon>Spermatophyta</taxon>
        <taxon>Magnoliopsida</taxon>
        <taxon>eudicotyledons</taxon>
        <taxon>Gunneridae</taxon>
        <taxon>Pentapetalae</taxon>
        <taxon>asterids</taxon>
        <taxon>Cornales</taxon>
        <taxon>Nyssaceae</taxon>
        <taxon>Davidia</taxon>
    </lineage>
</organism>
<dbReference type="AlphaFoldDB" id="A0A5B7BDU1"/>
<dbReference type="PANTHER" id="PTHR23318:SF0">
    <property type="entry name" value="SERINE_THREONINE-PROTEIN PHOSPHATASE 4 REGULATORY SUBUNIT 3"/>
    <property type="match status" value="1"/>
</dbReference>
<dbReference type="SUPFAM" id="SSF50729">
    <property type="entry name" value="PH domain-like"/>
    <property type="match status" value="1"/>
</dbReference>
<dbReference type="Gene3D" id="2.30.29.30">
    <property type="entry name" value="Pleckstrin-homology domain (PH domain)/Phosphotyrosine-binding domain (PTB)"/>
    <property type="match status" value="1"/>
</dbReference>
<dbReference type="Pfam" id="PF22972">
    <property type="entry name" value="EVH1_PP4R3"/>
    <property type="match status" value="1"/>
</dbReference>
<gene>
    <name evidence="2" type="ORF">Din_036105</name>
</gene>
<proteinExistence type="predicted"/>
<protein>
    <submittedName>
        <fullName evidence="2">Putative serine/threonine-protein phosphatase 4 regulatory subunit 3 isoform X3</fullName>
    </submittedName>
</protein>
<accession>A0A5B7BDU1</accession>
<dbReference type="PANTHER" id="PTHR23318">
    <property type="entry name" value="ATP SYNTHASE GAMMA-RELATED"/>
    <property type="match status" value="1"/>
</dbReference>
<dbReference type="EMBL" id="GHES01036105">
    <property type="protein sequence ID" value="MPA66664.1"/>
    <property type="molecule type" value="Transcribed_RNA"/>
</dbReference>
<dbReference type="InterPro" id="IPR051137">
    <property type="entry name" value="PP4R3-like"/>
</dbReference>
<name>A0A5B7BDU1_DAVIN</name>